<reference evidence="2" key="2">
    <citation type="submission" date="2015-03" db="UniProtKB">
        <authorList>
            <consortium name="EnsemblPlants"/>
        </authorList>
    </citation>
    <scope>IDENTIFICATION</scope>
</reference>
<dbReference type="AlphaFoldDB" id="A0A0D3G2R0"/>
<sequence>MASGKRQEGRGRPMGDGVVATGAGCAATQQPGNKGAHPRGRTACRRRAQGQGNGDGESRWLGLRSKVICLDPYPALIFCTHKTATALSHRPPLGRHGTAARQRGRRGAATRTAAAGPLVDLSSGGQGSTHDGAAVATRSRPLWPDLAGWRLAAGRVAATATGRVTAKAGVHGAGRWWLQAAGIAMAAWMASAEGAKAAAVVPARQASNGAVLGGDGGGLPQIRASWPDLEGGRRWWSATAADLRRLATAVGDGGDGGGHGSWRRRGRLPTLTEDLAATRRRTATAKRPLAVAAWLASVAAVTVVDLWRPCLGSAGDVGGCGSLAAARRCRAVSPLKGDCRAKAQSWLLRVPMDGGSGFSVSSVLVDVVLASPRGRSCLCPFVGLVAVGHA</sequence>
<feature type="compositionally biased region" description="Low complexity" evidence="1">
    <location>
        <begin position="15"/>
        <end position="28"/>
    </location>
</feature>
<evidence type="ECO:0000313" key="3">
    <source>
        <dbReference type="Proteomes" id="UP000026960"/>
    </source>
</evidence>
<feature type="compositionally biased region" description="Basic and acidic residues" evidence="1">
    <location>
        <begin position="1"/>
        <end position="13"/>
    </location>
</feature>
<dbReference type="PaxDb" id="65489-OBART05G01760.1"/>
<name>A0A0D3G2R0_9ORYZ</name>
<feature type="compositionally biased region" description="Basic residues" evidence="1">
    <location>
        <begin position="36"/>
        <end position="48"/>
    </location>
</feature>
<protein>
    <submittedName>
        <fullName evidence="2">Uncharacterized protein</fullName>
    </submittedName>
</protein>
<evidence type="ECO:0000256" key="1">
    <source>
        <dbReference type="SAM" id="MobiDB-lite"/>
    </source>
</evidence>
<feature type="region of interest" description="Disordered" evidence="1">
    <location>
        <begin position="1"/>
        <end position="57"/>
    </location>
</feature>
<accession>A0A0D3G2R0</accession>
<dbReference type="HOGENOM" id="CLU_708584_0_0_1"/>
<dbReference type="EnsemblPlants" id="OBART05G01760.1">
    <property type="protein sequence ID" value="OBART05G01760.1"/>
    <property type="gene ID" value="OBART05G01760"/>
</dbReference>
<dbReference type="Gramene" id="OBART05G01760.1">
    <property type="protein sequence ID" value="OBART05G01760.1"/>
    <property type="gene ID" value="OBART05G01760"/>
</dbReference>
<dbReference type="Proteomes" id="UP000026960">
    <property type="component" value="Chromosome 5"/>
</dbReference>
<keyword evidence="3" id="KW-1185">Reference proteome</keyword>
<reference evidence="2" key="1">
    <citation type="journal article" date="2009" name="Rice">
        <title>De Novo Next Generation Sequencing of Plant Genomes.</title>
        <authorList>
            <person name="Rounsley S."/>
            <person name="Marri P.R."/>
            <person name="Yu Y."/>
            <person name="He R."/>
            <person name="Sisneros N."/>
            <person name="Goicoechea J.L."/>
            <person name="Lee S.J."/>
            <person name="Angelova A."/>
            <person name="Kudrna D."/>
            <person name="Luo M."/>
            <person name="Affourtit J."/>
            <person name="Desany B."/>
            <person name="Knight J."/>
            <person name="Niazi F."/>
            <person name="Egholm M."/>
            <person name="Wing R.A."/>
        </authorList>
    </citation>
    <scope>NUCLEOTIDE SEQUENCE [LARGE SCALE GENOMIC DNA]</scope>
    <source>
        <strain evidence="2">cv. IRGC 105608</strain>
    </source>
</reference>
<feature type="region of interest" description="Disordered" evidence="1">
    <location>
        <begin position="89"/>
        <end position="112"/>
    </location>
</feature>
<evidence type="ECO:0000313" key="2">
    <source>
        <dbReference type="EnsemblPlants" id="OBART05G01760.1"/>
    </source>
</evidence>
<organism evidence="2">
    <name type="scientific">Oryza barthii</name>
    <dbReference type="NCBI Taxonomy" id="65489"/>
    <lineage>
        <taxon>Eukaryota</taxon>
        <taxon>Viridiplantae</taxon>
        <taxon>Streptophyta</taxon>
        <taxon>Embryophyta</taxon>
        <taxon>Tracheophyta</taxon>
        <taxon>Spermatophyta</taxon>
        <taxon>Magnoliopsida</taxon>
        <taxon>Liliopsida</taxon>
        <taxon>Poales</taxon>
        <taxon>Poaceae</taxon>
        <taxon>BOP clade</taxon>
        <taxon>Oryzoideae</taxon>
        <taxon>Oryzeae</taxon>
        <taxon>Oryzinae</taxon>
        <taxon>Oryza</taxon>
    </lineage>
</organism>
<proteinExistence type="predicted"/>